<gene>
    <name evidence="8" type="primary">CUEDC2</name>
    <name evidence="8" type="ORF">BLAG_LOCUS21886</name>
</gene>
<feature type="compositionally biased region" description="Acidic residues" evidence="7">
    <location>
        <begin position="139"/>
        <end position="149"/>
    </location>
</feature>
<sequence>MSGQDLVKQELTNFMQTHLGGGSLDCVDEIVLQYMTGVLEDLGTPDSSEDSFDVDQFVEMMDAYQPGFGQIDSIQVCEWMFNLAGKLTQAREKENTPPPSRSCTDDSTKLPKTNLSTKRPEAGQGNTRLDEERTSQQQDETEEAAEEERDSLREEFEGQVRLLCEMFPSCASLEAQHCLVVANGDMEHAVQLVMERQQSGECMQAYQPGKKRQALRSKDDGHLKKDIIAKYSYVDVDDDTREHRPIAPKSEPKKLVRYLDSQVVSKKGERYTEVKSSETEDMKKTYVNLKPARKYRFH</sequence>
<feature type="region of interest" description="Disordered" evidence="7">
    <location>
        <begin position="90"/>
        <end position="152"/>
    </location>
</feature>
<dbReference type="InterPro" id="IPR039805">
    <property type="entry name" value="CUE_CUED2"/>
</dbReference>
<dbReference type="CDD" id="cd14367">
    <property type="entry name" value="CUE_CUED2"/>
    <property type="match status" value="1"/>
</dbReference>
<protein>
    <submittedName>
        <fullName evidence="8">CUEDC2 protein</fullName>
    </submittedName>
</protein>
<name>A0A8K0EUD9_BRALA</name>
<evidence type="ECO:0000313" key="9">
    <source>
        <dbReference type="Proteomes" id="UP000838412"/>
    </source>
</evidence>
<evidence type="ECO:0000256" key="5">
    <source>
        <dbReference type="ARBA" id="ARBA00022786"/>
    </source>
</evidence>
<dbReference type="GO" id="GO:0005634">
    <property type="term" value="C:nucleus"/>
    <property type="evidence" value="ECO:0007669"/>
    <property type="project" value="UniProtKB-SubCell"/>
</dbReference>
<keyword evidence="4" id="KW-0963">Cytoplasm</keyword>
<evidence type="ECO:0000313" key="8">
    <source>
        <dbReference type="EMBL" id="CAH1269149.1"/>
    </source>
</evidence>
<dbReference type="AlphaFoldDB" id="A0A8K0EUD9"/>
<accession>A0A8K0EUD9</accession>
<dbReference type="OrthoDB" id="10060331at2759"/>
<evidence type="ECO:0000256" key="7">
    <source>
        <dbReference type="SAM" id="MobiDB-lite"/>
    </source>
</evidence>
<dbReference type="EMBL" id="OV696692">
    <property type="protein sequence ID" value="CAH1269149.1"/>
    <property type="molecule type" value="Genomic_DNA"/>
</dbReference>
<dbReference type="GO" id="GO:0005737">
    <property type="term" value="C:cytoplasm"/>
    <property type="evidence" value="ECO:0007669"/>
    <property type="project" value="UniProtKB-SubCell"/>
</dbReference>
<comment type="similarity">
    <text evidence="3">Belongs to the CUEDC2 family.</text>
</comment>
<evidence type="ECO:0000256" key="1">
    <source>
        <dbReference type="ARBA" id="ARBA00004123"/>
    </source>
</evidence>
<dbReference type="PANTHER" id="PTHR12493:SF0">
    <property type="entry name" value="CUE DOMAIN-CONTAINING PROTEIN 2"/>
    <property type="match status" value="1"/>
</dbReference>
<keyword evidence="5" id="KW-0833">Ubl conjugation pathway</keyword>
<evidence type="ECO:0000256" key="3">
    <source>
        <dbReference type="ARBA" id="ARBA00006106"/>
    </source>
</evidence>
<keyword evidence="9" id="KW-1185">Reference proteome</keyword>
<evidence type="ECO:0000256" key="4">
    <source>
        <dbReference type="ARBA" id="ARBA00022490"/>
    </source>
</evidence>
<comment type="subcellular location">
    <subcellularLocation>
        <location evidence="2">Cytoplasm</location>
    </subcellularLocation>
    <subcellularLocation>
        <location evidence="1">Nucleus</location>
    </subcellularLocation>
</comment>
<evidence type="ECO:0000256" key="6">
    <source>
        <dbReference type="ARBA" id="ARBA00023242"/>
    </source>
</evidence>
<proteinExistence type="inferred from homology"/>
<organism evidence="8 9">
    <name type="scientific">Branchiostoma lanceolatum</name>
    <name type="common">Common lancelet</name>
    <name type="synonym">Amphioxus lanceolatum</name>
    <dbReference type="NCBI Taxonomy" id="7740"/>
    <lineage>
        <taxon>Eukaryota</taxon>
        <taxon>Metazoa</taxon>
        <taxon>Chordata</taxon>
        <taxon>Cephalochordata</taxon>
        <taxon>Leptocardii</taxon>
        <taxon>Amphioxiformes</taxon>
        <taxon>Branchiostomatidae</taxon>
        <taxon>Branchiostoma</taxon>
    </lineage>
</organism>
<reference evidence="8" key="1">
    <citation type="submission" date="2022-01" db="EMBL/GenBank/DDBJ databases">
        <authorList>
            <person name="Braso-Vives M."/>
        </authorList>
    </citation>
    <scope>NUCLEOTIDE SEQUENCE</scope>
</reference>
<evidence type="ECO:0000256" key="2">
    <source>
        <dbReference type="ARBA" id="ARBA00004496"/>
    </source>
</evidence>
<keyword evidence="6" id="KW-0539">Nucleus</keyword>
<dbReference type="Proteomes" id="UP000838412">
    <property type="component" value="Chromosome 7"/>
</dbReference>
<dbReference type="PANTHER" id="PTHR12493">
    <property type="entry name" value="CUE DOMAIN CONTAINING 2"/>
    <property type="match status" value="1"/>
</dbReference>